<feature type="binding site" evidence="1">
    <location>
        <position position="34"/>
    </location>
    <ligand>
        <name>Zn(2+)</name>
        <dbReference type="ChEBI" id="CHEBI:29105"/>
    </ligand>
</feature>
<evidence type="ECO:0000259" key="3">
    <source>
        <dbReference type="Pfam" id="PF13649"/>
    </source>
</evidence>
<dbReference type="RefSeq" id="WP_035119616.1">
    <property type="nucleotide sequence ID" value="NZ_JRNE01000006.1"/>
</dbReference>
<accession>A0A095Y9K2</accession>
<protein>
    <submittedName>
        <fullName evidence="4">SAM-dependent methyltransferase</fullName>
    </submittedName>
</protein>
<keyword evidence="1" id="KW-0862">Zinc</keyword>
<dbReference type="Pfam" id="PF13649">
    <property type="entry name" value="Methyltransf_25"/>
    <property type="match status" value="1"/>
</dbReference>
<keyword evidence="1" id="KW-0479">Metal-binding</keyword>
<feature type="binding site" evidence="2">
    <location>
        <position position="74"/>
    </location>
    <ligand>
        <name>S-adenosyl-L-methionine</name>
        <dbReference type="ChEBI" id="CHEBI:59789"/>
    </ligand>
</feature>
<proteinExistence type="predicted"/>
<dbReference type="GO" id="GO:0032259">
    <property type="term" value="P:methylation"/>
    <property type="evidence" value="ECO:0007669"/>
    <property type="project" value="UniProtKB-KW"/>
</dbReference>
<keyword evidence="4" id="KW-0808">Transferase</keyword>
<feature type="binding site" evidence="2">
    <location>
        <begin position="109"/>
        <end position="110"/>
    </location>
    <ligand>
        <name>S-adenosyl-L-methionine</name>
        <dbReference type="ChEBI" id="CHEBI:59789"/>
    </ligand>
</feature>
<feature type="domain" description="Methyltransferase" evidence="3">
    <location>
        <begin position="102"/>
        <end position="186"/>
    </location>
</feature>
<dbReference type="GO" id="GO:0046872">
    <property type="term" value="F:metal ion binding"/>
    <property type="evidence" value="ECO:0007669"/>
    <property type="project" value="UniProtKB-KW"/>
</dbReference>
<gene>
    <name evidence="4" type="ORF">HMPREF1650_00515</name>
</gene>
<organism evidence="4 5">
    <name type="scientific">Corynebacterium freneyi DNF00450</name>
    <dbReference type="NCBI Taxonomy" id="1287475"/>
    <lineage>
        <taxon>Bacteria</taxon>
        <taxon>Bacillati</taxon>
        <taxon>Actinomycetota</taxon>
        <taxon>Actinomycetes</taxon>
        <taxon>Mycobacteriales</taxon>
        <taxon>Corynebacteriaceae</taxon>
        <taxon>Corynebacterium</taxon>
    </lineage>
</organism>
<name>A0A095Y9K2_9CORY</name>
<sequence length="291" mass="30776">MLADIIDVLADPIDGSPLRCGDPEWATLKSESGHSYDVARQGYVTLAGGAGLRYSGDDAKMIAAREEFLSGGHYAPFVEAVTGNVQDVLDDACVAEEANPAILEIGAGTGYYLAHTLDGVSGARGVGIDVSVPAAKHLAKCHPRVGAVVADAWARLPIRDNSIDAITVIFAPRNAEEFARVLKPGGQVVVLTAATGHLGELRQPLGIIDVERGKVERMIAQAEGHLVPVGEPELVEFPMTLDQAAIAAQIGMSPSARHIHPDVLAERIAALPDQMEITARAYVTRLGKKER</sequence>
<evidence type="ECO:0000313" key="5">
    <source>
        <dbReference type="Proteomes" id="UP000029548"/>
    </source>
</evidence>
<evidence type="ECO:0000313" key="4">
    <source>
        <dbReference type="EMBL" id="KGF19120.1"/>
    </source>
</evidence>
<dbReference type="GO" id="GO:0008168">
    <property type="term" value="F:methyltransferase activity"/>
    <property type="evidence" value="ECO:0007669"/>
    <property type="project" value="UniProtKB-KW"/>
</dbReference>
<dbReference type="InterPro" id="IPR016718">
    <property type="entry name" value="rRNA_m1G-MeTrfase_A_prd"/>
</dbReference>
<dbReference type="SUPFAM" id="SSF53335">
    <property type="entry name" value="S-adenosyl-L-methionine-dependent methyltransferases"/>
    <property type="match status" value="1"/>
</dbReference>
<dbReference type="InterPro" id="IPR041698">
    <property type="entry name" value="Methyltransf_25"/>
</dbReference>
<reference evidence="4 5" key="1">
    <citation type="submission" date="2014-07" db="EMBL/GenBank/DDBJ databases">
        <authorList>
            <person name="McCorrison J."/>
            <person name="Sanka R."/>
            <person name="Torralba M."/>
            <person name="Gillis M."/>
            <person name="Haft D.H."/>
            <person name="Methe B."/>
            <person name="Sutton G."/>
            <person name="Nelson K.E."/>
        </authorList>
    </citation>
    <scope>NUCLEOTIDE SEQUENCE [LARGE SCALE GENOMIC DNA]</scope>
    <source>
        <strain evidence="4 5">DNF00450</strain>
    </source>
</reference>
<dbReference type="Proteomes" id="UP000029548">
    <property type="component" value="Unassembled WGS sequence"/>
</dbReference>
<dbReference type="Gene3D" id="3.40.50.150">
    <property type="entry name" value="Vaccinia Virus protein VP39"/>
    <property type="match status" value="1"/>
</dbReference>
<dbReference type="EMBL" id="JRNE01000006">
    <property type="protein sequence ID" value="KGF19120.1"/>
    <property type="molecule type" value="Genomic_DNA"/>
</dbReference>
<dbReference type="PIRSF" id="PIRSF018249">
    <property type="entry name" value="MyrA_prd"/>
    <property type="match status" value="1"/>
</dbReference>
<dbReference type="CDD" id="cd02440">
    <property type="entry name" value="AdoMet_MTases"/>
    <property type="match status" value="1"/>
</dbReference>
<comment type="caution">
    <text evidence="4">The sequence shown here is derived from an EMBL/GenBank/DDBJ whole genome shotgun (WGS) entry which is preliminary data.</text>
</comment>
<evidence type="ECO:0000256" key="2">
    <source>
        <dbReference type="PIRSR" id="PIRSR018249-2"/>
    </source>
</evidence>
<evidence type="ECO:0000256" key="1">
    <source>
        <dbReference type="PIRSR" id="PIRSR018249-1"/>
    </source>
</evidence>
<dbReference type="InterPro" id="IPR029063">
    <property type="entry name" value="SAM-dependent_MTases_sf"/>
</dbReference>
<keyword evidence="4" id="KW-0489">Methyltransferase</keyword>
<dbReference type="AlphaFoldDB" id="A0A095Y9K2"/>
<feature type="binding site" evidence="2">
    <location>
        <position position="197"/>
    </location>
    <ligand>
        <name>S-adenosyl-L-methionine</name>
        <dbReference type="ChEBI" id="CHEBI:59789"/>
    </ligand>
</feature>
<keyword evidence="2" id="KW-0949">S-adenosyl-L-methionine</keyword>
<dbReference type="eggNOG" id="COG2226">
    <property type="taxonomic scope" value="Bacteria"/>
</dbReference>